<evidence type="ECO:0000256" key="3">
    <source>
        <dbReference type="ARBA" id="ARBA00022553"/>
    </source>
</evidence>
<evidence type="ECO:0000313" key="11">
    <source>
        <dbReference type="EMBL" id="BBO77049.1"/>
    </source>
</evidence>
<keyword evidence="7" id="KW-0175">Coiled coil</keyword>
<feature type="domain" description="PAS" evidence="10">
    <location>
        <begin position="323"/>
        <end position="381"/>
    </location>
</feature>
<feature type="coiled-coil region" evidence="7">
    <location>
        <begin position="115"/>
        <end position="142"/>
    </location>
</feature>
<dbReference type="InterPro" id="IPR003661">
    <property type="entry name" value="HisK_dim/P_dom"/>
</dbReference>
<dbReference type="InterPro" id="IPR000014">
    <property type="entry name" value="PAS"/>
</dbReference>
<protein>
    <recommendedName>
        <fullName evidence="2">histidine kinase</fullName>
        <ecNumber evidence="2">2.7.13.3</ecNumber>
    </recommendedName>
</protein>
<keyword evidence="5" id="KW-0418">Kinase</keyword>
<dbReference type="Pfam" id="PF00072">
    <property type="entry name" value="Response_reg"/>
    <property type="match status" value="2"/>
</dbReference>
<dbReference type="InterPro" id="IPR003018">
    <property type="entry name" value="GAF"/>
</dbReference>
<keyword evidence="12" id="KW-1185">Reference proteome</keyword>
<dbReference type="InterPro" id="IPR029016">
    <property type="entry name" value="GAF-like_dom_sf"/>
</dbReference>
<organism evidence="11 12">
    <name type="scientific">Desulfosarcina widdelii</name>
    <dbReference type="NCBI Taxonomy" id="947919"/>
    <lineage>
        <taxon>Bacteria</taxon>
        <taxon>Pseudomonadati</taxon>
        <taxon>Thermodesulfobacteriota</taxon>
        <taxon>Desulfobacteria</taxon>
        <taxon>Desulfobacterales</taxon>
        <taxon>Desulfosarcinaceae</taxon>
        <taxon>Desulfosarcina</taxon>
    </lineage>
</organism>
<evidence type="ECO:0000259" key="10">
    <source>
        <dbReference type="PROSITE" id="PS50112"/>
    </source>
</evidence>
<keyword evidence="4" id="KW-0808">Transferase</keyword>
<evidence type="ECO:0000313" key="12">
    <source>
        <dbReference type="Proteomes" id="UP000427769"/>
    </source>
</evidence>
<dbReference type="RefSeq" id="WP_155305836.1">
    <property type="nucleotide sequence ID" value="NZ_AP021875.1"/>
</dbReference>
<dbReference type="CDD" id="cd17546">
    <property type="entry name" value="REC_hyHK_CKI1_RcsC-like"/>
    <property type="match status" value="1"/>
</dbReference>
<dbReference type="SMART" id="SM00091">
    <property type="entry name" value="PAS"/>
    <property type="match status" value="1"/>
</dbReference>
<dbReference type="EC" id="2.7.13.3" evidence="2"/>
<reference evidence="11 12" key="1">
    <citation type="submission" date="2019-11" db="EMBL/GenBank/DDBJ databases">
        <title>Comparative genomics of hydrocarbon-degrading Desulfosarcina strains.</title>
        <authorList>
            <person name="Watanabe M."/>
            <person name="Kojima H."/>
            <person name="Fukui M."/>
        </authorList>
    </citation>
    <scope>NUCLEOTIDE SEQUENCE [LARGE SCALE GENOMIC DNA]</scope>
    <source>
        <strain evidence="11 12">PP31</strain>
    </source>
</reference>
<evidence type="ECO:0000256" key="4">
    <source>
        <dbReference type="ARBA" id="ARBA00022679"/>
    </source>
</evidence>
<accession>A0A5K7ZA71</accession>
<feature type="modified residue" description="4-aspartylphosphate" evidence="6">
    <location>
        <position position="756"/>
    </location>
</feature>
<dbReference type="Gene3D" id="1.10.287.130">
    <property type="match status" value="1"/>
</dbReference>
<keyword evidence="3 6" id="KW-0597">Phosphoprotein</keyword>
<feature type="domain" description="Response regulatory" evidence="9">
    <location>
        <begin position="5"/>
        <end position="119"/>
    </location>
</feature>
<dbReference type="InterPro" id="IPR035965">
    <property type="entry name" value="PAS-like_dom_sf"/>
</dbReference>
<evidence type="ECO:0000256" key="5">
    <source>
        <dbReference type="ARBA" id="ARBA00022777"/>
    </source>
</evidence>
<evidence type="ECO:0000256" key="1">
    <source>
        <dbReference type="ARBA" id="ARBA00000085"/>
    </source>
</evidence>
<dbReference type="Gene3D" id="3.30.450.20">
    <property type="entry name" value="PAS domain"/>
    <property type="match status" value="1"/>
</dbReference>
<dbReference type="AlphaFoldDB" id="A0A5K7ZA71"/>
<dbReference type="InterPro" id="IPR036097">
    <property type="entry name" value="HisK_dim/P_sf"/>
</dbReference>
<sequence>MKSSRILVIDDEKAIRDSFSAHLEDCGYDILTAENGREGLDIYQNEQPDLVIVDLRMPEVDGIQVLETINRQSPLTPLIVASGTGMINDAVEALHCGAWDYLLKPIQDLSMLTHAVEAALEKARLKKENQAYRLRLEQLVEERTAELGQANMNLSQINARLRHIVDTTRSLSFCSDVVEFGGKLLEAFGEHMLAAGGSIYLKEENGLRLIHTLDPGHAAEFIPFPLPEKSLFQRAIAGNQPILENDIAEDETVNGSGWHGYTDGSALLFPLPDEFGGVAGIMALHSKTPAPFLDQDREIGTILASYSCEALRAVRAAEEIRENASRFRKILDTLPTGIIIVDVETHKLVYVNPSAAAMVGSDPESIRGKICHEVLCPSEEENCPMTSVKEMDQSERFLIAADGSRVPVLKTVSRTTLEGRECFIESLIDLSDQIRAEEDKKKLERQLRQAQKMEALGTLAGGIAHDFNNILSAVLGYSELGMQDVDDTAHPLYPKLKAIHHAGLRAKALVEQILSFSRMQEQLQAPVKVSPIVKEVLKLLQTSLPADIRVQSKIKADRAVMGDPTQIHQIIMNLCTNAYHAMLETGGILSVSLEQRAIGEAEDVGALNLEPGSYVRLVVSDTGTGISPAILERIFDPYFTTKEKGKGTGLGLAVVHGIVKSHRGEIAVDSVVGKGTTVTVFLPVSGDDASENGAKPISIPRGNEHILLVDDEKDLVEIGREMLRRLGYRVTAVVGSTVALETFKTDPFRFDLVVTDYNMPGLTGDKMARQMLEIRPSTPIIVCTGFSEVFDPQRAQSIGIRRVLMKPLTMESIAHAVREVLEPQ</sequence>
<evidence type="ECO:0000256" key="6">
    <source>
        <dbReference type="PROSITE-ProRule" id="PRU00169"/>
    </source>
</evidence>
<dbReference type="SMART" id="SM00065">
    <property type="entry name" value="GAF"/>
    <property type="match status" value="1"/>
</dbReference>
<dbReference type="InterPro" id="IPR036890">
    <property type="entry name" value="HATPase_C_sf"/>
</dbReference>
<feature type="domain" description="Response regulatory" evidence="9">
    <location>
        <begin position="705"/>
        <end position="821"/>
    </location>
</feature>
<dbReference type="KEGG" id="dwd:DSCW_44660"/>
<dbReference type="NCBIfam" id="TIGR00229">
    <property type="entry name" value="sensory_box"/>
    <property type="match status" value="1"/>
</dbReference>
<dbReference type="EMBL" id="AP021875">
    <property type="protein sequence ID" value="BBO77049.1"/>
    <property type="molecule type" value="Genomic_DNA"/>
</dbReference>
<dbReference type="PROSITE" id="PS50110">
    <property type="entry name" value="RESPONSE_REGULATORY"/>
    <property type="match status" value="2"/>
</dbReference>
<evidence type="ECO:0000256" key="2">
    <source>
        <dbReference type="ARBA" id="ARBA00012438"/>
    </source>
</evidence>
<dbReference type="SUPFAM" id="SSF55785">
    <property type="entry name" value="PYP-like sensor domain (PAS domain)"/>
    <property type="match status" value="1"/>
</dbReference>
<dbReference type="SUPFAM" id="SSF55781">
    <property type="entry name" value="GAF domain-like"/>
    <property type="match status" value="1"/>
</dbReference>
<dbReference type="SMART" id="SM00448">
    <property type="entry name" value="REC"/>
    <property type="match status" value="2"/>
</dbReference>
<dbReference type="CDD" id="cd00130">
    <property type="entry name" value="PAS"/>
    <property type="match status" value="1"/>
</dbReference>
<dbReference type="SUPFAM" id="SSF55874">
    <property type="entry name" value="ATPase domain of HSP90 chaperone/DNA topoisomerase II/histidine kinase"/>
    <property type="match status" value="1"/>
</dbReference>
<evidence type="ECO:0000256" key="7">
    <source>
        <dbReference type="SAM" id="Coils"/>
    </source>
</evidence>
<dbReference type="PANTHER" id="PTHR43065">
    <property type="entry name" value="SENSOR HISTIDINE KINASE"/>
    <property type="match status" value="1"/>
</dbReference>
<dbReference type="OrthoDB" id="5409350at2"/>
<dbReference type="InterPro" id="IPR011006">
    <property type="entry name" value="CheY-like_superfamily"/>
</dbReference>
<dbReference type="SUPFAM" id="SSF52172">
    <property type="entry name" value="CheY-like"/>
    <property type="match status" value="2"/>
</dbReference>
<dbReference type="PANTHER" id="PTHR43065:SF42">
    <property type="entry name" value="TWO-COMPONENT SENSOR PPRA"/>
    <property type="match status" value="1"/>
</dbReference>
<dbReference type="Pfam" id="PF00512">
    <property type="entry name" value="HisKA"/>
    <property type="match status" value="1"/>
</dbReference>
<dbReference type="InterPro" id="IPR004358">
    <property type="entry name" value="Sig_transdc_His_kin-like_C"/>
</dbReference>
<feature type="modified residue" description="4-aspartylphosphate" evidence="6">
    <location>
        <position position="54"/>
    </location>
</feature>
<dbReference type="Proteomes" id="UP000427769">
    <property type="component" value="Chromosome"/>
</dbReference>
<dbReference type="SMART" id="SM00388">
    <property type="entry name" value="HisKA"/>
    <property type="match status" value="1"/>
</dbReference>
<dbReference type="CDD" id="cd00082">
    <property type="entry name" value="HisKA"/>
    <property type="match status" value="1"/>
</dbReference>
<dbReference type="Gene3D" id="3.30.450.40">
    <property type="match status" value="1"/>
</dbReference>
<evidence type="ECO:0000259" key="9">
    <source>
        <dbReference type="PROSITE" id="PS50110"/>
    </source>
</evidence>
<dbReference type="Gene3D" id="3.30.565.10">
    <property type="entry name" value="Histidine kinase-like ATPase, C-terminal domain"/>
    <property type="match status" value="1"/>
</dbReference>
<evidence type="ECO:0000259" key="8">
    <source>
        <dbReference type="PROSITE" id="PS50109"/>
    </source>
</evidence>
<dbReference type="InterPro" id="IPR049510">
    <property type="entry name" value="RssB-like_REC"/>
</dbReference>
<dbReference type="PROSITE" id="PS50109">
    <property type="entry name" value="HIS_KIN"/>
    <property type="match status" value="1"/>
</dbReference>
<dbReference type="Gene3D" id="3.40.50.2300">
    <property type="match status" value="2"/>
</dbReference>
<feature type="domain" description="Histidine kinase" evidence="8">
    <location>
        <begin position="462"/>
        <end position="686"/>
    </location>
</feature>
<dbReference type="SUPFAM" id="SSF47384">
    <property type="entry name" value="Homodimeric domain of signal transducing histidine kinase"/>
    <property type="match status" value="1"/>
</dbReference>
<dbReference type="InterPro" id="IPR003594">
    <property type="entry name" value="HATPase_dom"/>
</dbReference>
<dbReference type="PROSITE" id="PS50112">
    <property type="entry name" value="PAS"/>
    <property type="match status" value="1"/>
</dbReference>
<dbReference type="Pfam" id="PF02518">
    <property type="entry name" value="HATPase_c"/>
    <property type="match status" value="1"/>
</dbReference>
<dbReference type="CDD" id="cd17555">
    <property type="entry name" value="REC_RssB-like"/>
    <property type="match status" value="1"/>
</dbReference>
<proteinExistence type="predicted"/>
<comment type="catalytic activity">
    <reaction evidence="1">
        <text>ATP + protein L-histidine = ADP + protein N-phospho-L-histidine.</text>
        <dbReference type="EC" id="2.7.13.3"/>
    </reaction>
</comment>
<gene>
    <name evidence="11" type="ORF">DSCW_44660</name>
</gene>
<name>A0A5K7ZA71_9BACT</name>
<dbReference type="Pfam" id="PF13185">
    <property type="entry name" value="GAF_2"/>
    <property type="match status" value="1"/>
</dbReference>
<dbReference type="SMART" id="SM00387">
    <property type="entry name" value="HATPase_c"/>
    <property type="match status" value="1"/>
</dbReference>
<dbReference type="PRINTS" id="PR00344">
    <property type="entry name" value="BCTRLSENSOR"/>
</dbReference>
<dbReference type="GO" id="GO:0000155">
    <property type="term" value="F:phosphorelay sensor kinase activity"/>
    <property type="evidence" value="ECO:0007669"/>
    <property type="project" value="InterPro"/>
</dbReference>
<dbReference type="InterPro" id="IPR001789">
    <property type="entry name" value="Sig_transdc_resp-reg_receiver"/>
</dbReference>
<dbReference type="InterPro" id="IPR005467">
    <property type="entry name" value="His_kinase_dom"/>
</dbReference>
<dbReference type="Pfam" id="PF13188">
    <property type="entry name" value="PAS_8"/>
    <property type="match status" value="1"/>
</dbReference>